<feature type="region of interest" description="Disordered" evidence="6">
    <location>
        <begin position="50"/>
        <end position="74"/>
    </location>
</feature>
<keyword evidence="4 7" id="KW-1133">Transmembrane helix</keyword>
<keyword evidence="3 7" id="KW-0812">Transmembrane</keyword>
<evidence type="ECO:0000256" key="1">
    <source>
        <dbReference type="ARBA" id="ARBA00004651"/>
    </source>
</evidence>
<dbReference type="Proteomes" id="UP000202922">
    <property type="component" value="Unassembled WGS sequence"/>
</dbReference>
<evidence type="ECO:0000259" key="8">
    <source>
        <dbReference type="Pfam" id="PF00482"/>
    </source>
</evidence>
<accession>A0A238KMC8</accession>
<dbReference type="GO" id="GO:0005886">
    <property type="term" value="C:plasma membrane"/>
    <property type="evidence" value="ECO:0007669"/>
    <property type="project" value="UniProtKB-SubCell"/>
</dbReference>
<dbReference type="PANTHER" id="PTHR35007:SF2">
    <property type="entry name" value="PILUS ASSEMBLE PROTEIN"/>
    <property type="match status" value="1"/>
</dbReference>
<feature type="transmembrane region" description="Helical" evidence="7">
    <location>
        <begin position="151"/>
        <end position="170"/>
    </location>
</feature>
<feature type="compositionally biased region" description="Low complexity" evidence="6">
    <location>
        <begin position="59"/>
        <end position="69"/>
    </location>
</feature>
<evidence type="ECO:0000256" key="5">
    <source>
        <dbReference type="ARBA" id="ARBA00023136"/>
    </source>
</evidence>
<evidence type="ECO:0000313" key="9">
    <source>
        <dbReference type="EMBL" id="SMX44009.1"/>
    </source>
</evidence>
<evidence type="ECO:0000256" key="6">
    <source>
        <dbReference type="SAM" id="MobiDB-lite"/>
    </source>
</evidence>
<feature type="transmembrane region" description="Helical" evidence="7">
    <location>
        <begin position="302"/>
        <end position="325"/>
    </location>
</feature>
<feature type="domain" description="Type II secretion system protein GspF" evidence="8">
    <location>
        <begin position="189"/>
        <end position="317"/>
    </location>
</feature>
<sequence length="333" mass="36836">MEFLNQLNDMLTEKFGALGPLYAVGMLGVLFIVITLPVLLKRQADPLDKLKQPGGGGRAAKPQQPAAAEARLRSGSKNAEKLDKFADFLEPQNEEEYSAARLKLTRAGYRSKSAVRAFHFAQFALGLFFLFCGVLYAFFASATGEVTTQKLILSVVIPGGIGYYLPKYWVERRVQTRQEEIINGFPDSLDMMLVCIEAGQSLDQSIIRVAREIRAGFPALADEYEIVSHEMKAGKDKITVLKDMGERCGVTDVSSFVTVLVQSATFGTSIADALRVYAAEMRDKRVMRAEEKANKLPTKLTLGTMMFTVPPLMIVLIGPSIYGMYQMLTTVEF</sequence>
<keyword evidence="5 7" id="KW-0472">Membrane</keyword>
<evidence type="ECO:0000256" key="2">
    <source>
        <dbReference type="ARBA" id="ARBA00022475"/>
    </source>
</evidence>
<feature type="transmembrane region" description="Helical" evidence="7">
    <location>
        <begin position="20"/>
        <end position="40"/>
    </location>
</feature>
<name>A0A238KMC8_9RHOB</name>
<dbReference type="AlphaFoldDB" id="A0A238KMC8"/>
<dbReference type="RefSeq" id="WP_093967592.1">
    <property type="nucleotide sequence ID" value="NZ_FXYE01000002.1"/>
</dbReference>
<organism evidence="9 10">
    <name type="scientific">Actibacterium lipolyticum</name>
    <dbReference type="NCBI Taxonomy" id="1524263"/>
    <lineage>
        <taxon>Bacteria</taxon>
        <taxon>Pseudomonadati</taxon>
        <taxon>Pseudomonadota</taxon>
        <taxon>Alphaproteobacteria</taxon>
        <taxon>Rhodobacterales</taxon>
        <taxon>Roseobacteraceae</taxon>
        <taxon>Actibacterium</taxon>
    </lineage>
</organism>
<dbReference type="EMBL" id="FXYE01000002">
    <property type="protein sequence ID" value="SMX44009.1"/>
    <property type="molecule type" value="Genomic_DNA"/>
</dbReference>
<dbReference type="PANTHER" id="PTHR35007">
    <property type="entry name" value="INTEGRAL MEMBRANE PROTEIN-RELATED"/>
    <property type="match status" value="1"/>
</dbReference>
<dbReference type="Pfam" id="PF00482">
    <property type="entry name" value="T2SSF"/>
    <property type="match status" value="1"/>
</dbReference>
<comment type="subcellular location">
    <subcellularLocation>
        <location evidence="1">Cell membrane</location>
        <topology evidence="1">Multi-pass membrane protein</topology>
    </subcellularLocation>
</comment>
<reference evidence="10" key="1">
    <citation type="submission" date="2017-05" db="EMBL/GenBank/DDBJ databases">
        <authorList>
            <person name="Rodrigo-Torres L."/>
            <person name="Arahal R. D."/>
            <person name="Lucena T."/>
        </authorList>
    </citation>
    <scope>NUCLEOTIDE SEQUENCE [LARGE SCALE GENOMIC DNA]</scope>
    <source>
        <strain evidence="10">CECT 8621</strain>
    </source>
</reference>
<protein>
    <submittedName>
        <fullName evidence="9">Bacterial type II secretion system protein F domain protein</fullName>
    </submittedName>
</protein>
<evidence type="ECO:0000256" key="3">
    <source>
        <dbReference type="ARBA" id="ARBA00022692"/>
    </source>
</evidence>
<keyword evidence="2" id="KW-1003">Cell membrane</keyword>
<proteinExistence type="predicted"/>
<gene>
    <name evidence="9" type="ORF">COL8621_02438</name>
</gene>
<evidence type="ECO:0000313" key="10">
    <source>
        <dbReference type="Proteomes" id="UP000202922"/>
    </source>
</evidence>
<dbReference type="InterPro" id="IPR018076">
    <property type="entry name" value="T2SS_GspF_dom"/>
</dbReference>
<evidence type="ECO:0000256" key="7">
    <source>
        <dbReference type="SAM" id="Phobius"/>
    </source>
</evidence>
<dbReference type="OrthoDB" id="9810662at2"/>
<keyword evidence="10" id="KW-1185">Reference proteome</keyword>
<feature type="transmembrane region" description="Helical" evidence="7">
    <location>
        <begin position="120"/>
        <end position="139"/>
    </location>
</feature>
<evidence type="ECO:0000256" key="4">
    <source>
        <dbReference type="ARBA" id="ARBA00022989"/>
    </source>
</evidence>